<dbReference type="OrthoDB" id="28045at2759"/>
<accession>A0A8K0DDN7</accession>
<dbReference type="Proteomes" id="UP000801492">
    <property type="component" value="Unassembled WGS sequence"/>
</dbReference>
<evidence type="ECO:0000313" key="3">
    <source>
        <dbReference type="Proteomes" id="UP000801492"/>
    </source>
</evidence>
<feature type="non-terminal residue" evidence="2">
    <location>
        <position position="192"/>
    </location>
</feature>
<proteinExistence type="predicted"/>
<dbReference type="EMBL" id="VTPC01000917">
    <property type="protein sequence ID" value="KAF2903864.1"/>
    <property type="molecule type" value="Genomic_DNA"/>
</dbReference>
<gene>
    <name evidence="2" type="ORF">ILUMI_02307</name>
</gene>
<organism evidence="2 3">
    <name type="scientific">Ignelater luminosus</name>
    <name type="common">Cucubano</name>
    <name type="synonym">Pyrophorus luminosus</name>
    <dbReference type="NCBI Taxonomy" id="2038154"/>
    <lineage>
        <taxon>Eukaryota</taxon>
        <taxon>Metazoa</taxon>
        <taxon>Ecdysozoa</taxon>
        <taxon>Arthropoda</taxon>
        <taxon>Hexapoda</taxon>
        <taxon>Insecta</taxon>
        <taxon>Pterygota</taxon>
        <taxon>Neoptera</taxon>
        <taxon>Endopterygota</taxon>
        <taxon>Coleoptera</taxon>
        <taxon>Polyphaga</taxon>
        <taxon>Elateriformia</taxon>
        <taxon>Elateroidea</taxon>
        <taxon>Elateridae</taxon>
        <taxon>Agrypninae</taxon>
        <taxon>Pyrophorini</taxon>
        <taxon>Ignelater</taxon>
    </lineage>
</organism>
<reference evidence="2" key="1">
    <citation type="submission" date="2019-08" db="EMBL/GenBank/DDBJ databases">
        <title>The genome of the North American firefly Photinus pyralis.</title>
        <authorList>
            <consortium name="Photinus pyralis genome working group"/>
            <person name="Fallon T.R."/>
            <person name="Sander Lower S.E."/>
            <person name="Weng J.-K."/>
        </authorList>
    </citation>
    <scope>NUCLEOTIDE SEQUENCE</scope>
    <source>
        <strain evidence="2">TRF0915ILg1</strain>
        <tissue evidence="2">Whole body</tissue>
    </source>
</reference>
<feature type="non-terminal residue" evidence="2">
    <location>
        <position position="1"/>
    </location>
</feature>
<name>A0A8K0DDN7_IGNLU</name>
<sequence>FEGVLQRVCDVFPSTTDECGQSGGEADSDEDVITDYHHIPALDMLPRPGPLPTISVTPHSPANKTYPVLEDSLQQVRELHESVQRMRDATVQNSSYAPSSKDFAAFALNPLLAQVARLSASCPTLNEQASEPDILGGSLGSSPIHQPASRKGSGAQDWLLGRTLEPEPQRRKSWTALEDLSGTKEKIKTRQR</sequence>
<evidence type="ECO:0000313" key="2">
    <source>
        <dbReference type="EMBL" id="KAF2903864.1"/>
    </source>
</evidence>
<comment type="caution">
    <text evidence="2">The sequence shown here is derived from an EMBL/GenBank/DDBJ whole genome shotgun (WGS) entry which is preliminary data.</text>
</comment>
<evidence type="ECO:0000256" key="1">
    <source>
        <dbReference type="SAM" id="MobiDB-lite"/>
    </source>
</evidence>
<protein>
    <submittedName>
        <fullName evidence="2">Uncharacterized protein</fullName>
    </submittedName>
</protein>
<dbReference type="AlphaFoldDB" id="A0A8K0DDN7"/>
<keyword evidence="3" id="KW-1185">Reference proteome</keyword>
<feature type="region of interest" description="Disordered" evidence="1">
    <location>
        <begin position="127"/>
        <end position="192"/>
    </location>
</feature>
<feature type="compositionally biased region" description="Basic and acidic residues" evidence="1">
    <location>
        <begin position="181"/>
        <end position="192"/>
    </location>
</feature>